<name>A0A0R1H6F0_9LACO</name>
<evidence type="ECO:0000256" key="1">
    <source>
        <dbReference type="SAM" id="Phobius"/>
    </source>
</evidence>
<evidence type="ECO:0000313" key="3">
    <source>
        <dbReference type="Proteomes" id="UP000051461"/>
    </source>
</evidence>
<sequence length="119" mass="14094">MNTRPNSAVLIGVVVLLVVSWIVEYGILFKKYDVGPMQLSRHPLDYFTDDEREQAMAKQVHEKVMRQYMCWFFLLFAVVLFLSQSPAWLPLIFILIWSFAAILINCQYFYWWHQLDAAV</sequence>
<feature type="transmembrane region" description="Helical" evidence="1">
    <location>
        <begin position="6"/>
        <end position="28"/>
    </location>
</feature>
<keyword evidence="1" id="KW-1133">Transmembrane helix</keyword>
<dbReference type="STRING" id="1423726.FC07_GL002461"/>
<proteinExistence type="predicted"/>
<keyword evidence="3" id="KW-1185">Reference proteome</keyword>
<accession>A0A0R1H6F0</accession>
<keyword evidence="1" id="KW-0472">Membrane</keyword>
<dbReference type="Proteomes" id="UP000051461">
    <property type="component" value="Unassembled WGS sequence"/>
</dbReference>
<gene>
    <name evidence="2" type="ORF">FC07_GL002461</name>
</gene>
<evidence type="ECO:0000313" key="2">
    <source>
        <dbReference type="EMBL" id="KRK39492.1"/>
    </source>
</evidence>
<feature type="transmembrane region" description="Helical" evidence="1">
    <location>
        <begin position="68"/>
        <end position="85"/>
    </location>
</feature>
<dbReference type="AlphaFoldDB" id="A0A0R1H6F0"/>
<dbReference type="PATRIC" id="fig|1423726.3.peg.2555"/>
<feature type="transmembrane region" description="Helical" evidence="1">
    <location>
        <begin position="91"/>
        <end position="111"/>
    </location>
</feature>
<dbReference type="EMBL" id="AZDA01000043">
    <property type="protein sequence ID" value="KRK39492.1"/>
    <property type="molecule type" value="Genomic_DNA"/>
</dbReference>
<keyword evidence="1" id="KW-0812">Transmembrane</keyword>
<comment type="caution">
    <text evidence="2">The sequence shown here is derived from an EMBL/GenBank/DDBJ whole genome shotgun (WGS) entry which is preliminary data.</text>
</comment>
<reference evidence="2 3" key="1">
    <citation type="journal article" date="2015" name="Genome Announc.">
        <title>Expanding the biotechnology potential of lactobacilli through comparative genomics of 213 strains and associated genera.</title>
        <authorList>
            <person name="Sun Z."/>
            <person name="Harris H.M."/>
            <person name="McCann A."/>
            <person name="Guo C."/>
            <person name="Argimon S."/>
            <person name="Zhang W."/>
            <person name="Yang X."/>
            <person name="Jeffery I.B."/>
            <person name="Cooney J.C."/>
            <person name="Kagawa T.F."/>
            <person name="Liu W."/>
            <person name="Song Y."/>
            <person name="Salvetti E."/>
            <person name="Wrobel A."/>
            <person name="Rasinkangas P."/>
            <person name="Parkhill J."/>
            <person name="Rea M.C."/>
            <person name="O'Sullivan O."/>
            <person name="Ritari J."/>
            <person name="Douillard F.P."/>
            <person name="Paul Ross R."/>
            <person name="Yang R."/>
            <person name="Briner A.E."/>
            <person name="Felis G.E."/>
            <person name="de Vos W.M."/>
            <person name="Barrangou R."/>
            <person name="Klaenhammer T.R."/>
            <person name="Caufield P.W."/>
            <person name="Cui Y."/>
            <person name="Zhang H."/>
            <person name="O'Toole P.W."/>
        </authorList>
    </citation>
    <scope>NUCLEOTIDE SEQUENCE [LARGE SCALE GENOMIC DNA]</scope>
    <source>
        <strain evidence="2 3">DSM 20003</strain>
    </source>
</reference>
<protein>
    <submittedName>
        <fullName evidence="2">Uncharacterized protein</fullName>
    </submittedName>
</protein>
<organism evidence="2 3">
    <name type="scientific">Loigolactobacillus bifermentans DSM 20003</name>
    <dbReference type="NCBI Taxonomy" id="1423726"/>
    <lineage>
        <taxon>Bacteria</taxon>
        <taxon>Bacillati</taxon>
        <taxon>Bacillota</taxon>
        <taxon>Bacilli</taxon>
        <taxon>Lactobacillales</taxon>
        <taxon>Lactobacillaceae</taxon>
        <taxon>Loigolactobacillus</taxon>
    </lineage>
</organism>